<dbReference type="EMBL" id="JAHRIO010015679">
    <property type="protein sequence ID" value="MEQ2163602.1"/>
    <property type="molecule type" value="Genomic_DNA"/>
</dbReference>
<reference evidence="1 2" key="1">
    <citation type="submission" date="2021-06" db="EMBL/GenBank/DDBJ databases">
        <authorList>
            <person name="Palmer J.M."/>
        </authorList>
    </citation>
    <scope>NUCLEOTIDE SEQUENCE [LARGE SCALE GENOMIC DNA]</scope>
    <source>
        <strain evidence="1 2">GA_2019</strain>
        <tissue evidence="1">Muscle</tissue>
    </source>
</reference>
<keyword evidence="2" id="KW-1185">Reference proteome</keyword>
<organism evidence="1 2">
    <name type="scientific">Goodea atripinnis</name>
    <dbReference type="NCBI Taxonomy" id="208336"/>
    <lineage>
        <taxon>Eukaryota</taxon>
        <taxon>Metazoa</taxon>
        <taxon>Chordata</taxon>
        <taxon>Craniata</taxon>
        <taxon>Vertebrata</taxon>
        <taxon>Euteleostomi</taxon>
        <taxon>Actinopterygii</taxon>
        <taxon>Neopterygii</taxon>
        <taxon>Teleostei</taxon>
        <taxon>Neoteleostei</taxon>
        <taxon>Acanthomorphata</taxon>
        <taxon>Ovalentaria</taxon>
        <taxon>Atherinomorphae</taxon>
        <taxon>Cyprinodontiformes</taxon>
        <taxon>Goodeidae</taxon>
        <taxon>Goodea</taxon>
    </lineage>
</organism>
<gene>
    <name evidence="1" type="ORF">GOODEAATRI_031926</name>
</gene>
<evidence type="ECO:0000313" key="1">
    <source>
        <dbReference type="EMBL" id="MEQ2163602.1"/>
    </source>
</evidence>
<evidence type="ECO:0000313" key="2">
    <source>
        <dbReference type="Proteomes" id="UP001476798"/>
    </source>
</evidence>
<proteinExistence type="predicted"/>
<comment type="caution">
    <text evidence="1">The sequence shown here is derived from an EMBL/GenBank/DDBJ whole genome shotgun (WGS) entry which is preliminary data.</text>
</comment>
<protein>
    <submittedName>
        <fullName evidence="1">Uncharacterized protein</fullName>
    </submittedName>
</protein>
<feature type="non-terminal residue" evidence="1">
    <location>
        <position position="1"/>
    </location>
</feature>
<sequence length="69" mass="7676">VDGPLVILCSSGQRTRMKSPWSRRLATVVEAGSRWSVEVPDILLQQVVLVTFSELPTPPETNSTEQRIL</sequence>
<dbReference type="Proteomes" id="UP001476798">
    <property type="component" value="Unassembled WGS sequence"/>
</dbReference>
<accession>A0ABV0MZX7</accession>
<name>A0ABV0MZX7_9TELE</name>